<dbReference type="Pfam" id="PF20710">
    <property type="entry name" value="DUF6824"/>
    <property type="match status" value="1"/>
</dbReference>
<evidence type="ECO:0000259" key="2">
    <source>
        <dbReference type="Pfam" id="PF20710"/>
    </source>
</evidence>
<sequence>MAKSSAAKDSNEASKKSPEEADHTKPDYGPWKERKRPPGSQAGRYKRFDKSIPSGAERVLVPTKNDVVFGRGKGSHDHPGNRRMREIIRRHKKDYSAIHRSKKRQIAELVYSEITQNGARFLHRKRGEEAYAVVDLNLALQKLSNTLRCRKSCLIGDEDENEETVAASSSAAFASAPGAVTIQPRRDAAGFPGAVPPAVLAPPVGGLVSAAALHQEALSAGAASMTAQDSLLRRRYLAGLARPEYMLPPTSLAAERELWMGTSSLAAERELLFRRSALGHPYGAGGAGSLLGSSLLASDPLLSAPPMSAHERYSEMMAAEQEYLLARRRLRNATLGL</sequence>
<reference evidence="3" key="1">
    <citation type="submission" date="2023-08" db="EMBL/GenBank/DDBJ databases">
        <authorList>
            <person name="Audoor S."/>
            <person name="Bilcke G."/>
        </authorList>
    </citation>
    <scope>NUCLEOTIDE SEQUENCE</scope>
</reference>
<evidence type="ECO:0000256" key="1">
    <source>
        <dbReference type="SAM" id="MobiDB-lite"/>
    </source>
</evidence>
<evidence type="ECO:0000313" key="3">
    <source>
        <dbReference type="EMBL" id="CAJ1945132.1"/>
    </source>
</evidence>
<feature type="region of interest" description="Disordered" evidence="1">
    <location>
        <begin position="1"/>
        <end position="56"/>
    </location>
</feature>
<dbReference type="EMBL" id="CAKOGP040001335">
    <property type="protein sequence ID" value="CAJ1945132.1"/>
    <property type="molecule type" value="Genomic_DNA"/>
</dbReference>
<dbReference type="InterPro" id="IPR049227">
    <property type="entry name" value="DUF6824"/>
</dbReference>
<comment type="caution">
    <text evidence="3">The sequence shown here is derived from an EMBL/GenBank/DDBJ whole genome shotgun (WGS) entry which is preliminary data.</text>
</comment>
<name>A0AAD2FKB7_9STRA</name>
<feature type="domain" description="DUF6824" evidence="2">
    <location>
        <begin position="66"/>
        <end position="148"/>
    </location>
</feature>
<organism evidence="3 4">
    <name type="scientific">Cylindrotheca closterium</name>
    <dbReference type="NCBI Taxonomy" id="2856"/>
    <lineage>
        <taxon>Eukaryota</taxon>
        <taxon>Sar</taxon>
        <taxon>Stramenopiles</taxon>
        <taxon>Ochrophyta</taxon>
        <taxon>Bacillariophyta</taxon>
        <taxon>Bacillariophyceae</taxon>
        <taxon>Bacillariophycidae</taxon>
        <taxon>Bacillariales</taxon>
        <taxon>Bacillariaceae</taxon>
        <taxon>Cylindrotheca</taxon>
    </lineage>
</organism>
<feature type="compositionally biased region" description="Basic and acidic residues" evidence="1">
    <location>
        <begin position="9"/>
        <end position="32"/>
    </location>
</feature>
<dbReference type="AlphaFoldDB" id="A0AAD2FKB7"/>
<dbReference type="Proteomes" id="UP001295423">
    <property type="component" value="Unassembled WGS sequence"/>
</dbReference>
<gene>
    <name evidence="3" type="ORF">CYCCA115_LOCUS9276</name>
</gene>
<evidence type="ECO:0000313" key="4">
    <source>
        <dbReference type="Proteomes" id="UP001295423"/>
    </source>
</evidence>
<proteinExistence type="predicted"/>
<accession>A0AAD2FKB7</accession>
<protein>
    <recommendedName>
        <fullName evidence="2">DUF6824 domain-containing protein</fullName>
    </recommendedName>
</protein>
<keyword evidence="4" id="KW-1185">Reference proteome</keyword>